<dbReference type="PANTHER" id="PTHR43689:SF8">
    <property type="entry name" value="ALPHA_BETA-HYDROLASES SUPERFAMILY PROTEIN"/>
    <property type="match status" value="1"/>
</dbReference>
<dbReference type="Gene3D" id="3.40.50.1820">
    <property type="entry name" value="alpha/beta hydrolase"/>
    <property type="match status" value="1"/>
</dbReference>
<dbReference type="Proteomes" id="UP000540685">
    <property type="component" value="Unassembled WGS sequence"/>
</dbReference>
<accession>A0A7W9ILB6</accession>
<feature type="compositionally biased region" description="Gly residues" evidence="1">
    <location>
        <begin position="14"/>
        <end position="25"/>
    </location>
</feature>
<evidence type="ECO:0000313" key="4">
    <source>
        <dbReference type="Proteomes" id="UP000540685"/>
    </source>
</evidence>
<organism evidence="3 4">
    <name type="scientific">Streptosporangium becharense</name>
    <dbReference type="NCBI Taxonomy" id="1816182"/>
    <lineage>
        <taxon>Bacteria</taxon>
        <taxon>Bacillati</taxon>
        <taxon>Actinomycetota</taxon>
        <taxon>Actinomycetes</taxon>
        <taxon>Streptosporangiales</taxon>
        <taxon>Streptosporangiaceae</taxon>
        <taxon>Streptosporangium</taxon>
    </lineage>
</organism>
<reference evidence="3 4" key="1">
    <citation type="submission" date="2020-08" db="EMBL/GenBank/DDBJ databases">
        <title>Sequencing the genomes of 1000 actinobacteria strains.</title>
        <authorList>
            <person name="Klenk H.-P."/>
        </authorList>
    </citation>
    <scope>NUCLEOTIDE SEQUENCE [LARGE SCALE GENOMIC DNA]</scope>
    <source>
        <strain evidence="3 4">DSM 46887</strain>
    </source>
</reference>
<gene>
    <name evidence="3" type="ORF">F4562_005768</name>
</gene>
<dbReference type="PRINTS" id="PR00111">
    <property type="entry name" value="ABHYDROLASE"/>
</dbReference>
<proteinExistence type="predicted"/>
<evidence type="ECO:0000256" key="1">
    <source>
        <dbReference type="SAM" id="MobiDB-lite"/>
    </source>
</evidence>
<keyword evidence="4" id="KW-1185">Reference proteome</keyword>
<dbReference type="InterPro" id="IPR000073">
    <property type="entry name" value="AB_hydrolase_1"/>
</dbReference>
<dbReference type="SUPFAM" id="SSF53474">
    <property type="entry name" value="alpha/beta-Hydrolases"/>
    <property type="match status" value="1"/>
</dbReference>
<dbReference type="EMBL" id="JACHMP010000001">
    <property type="protein sequence ID" value="MBB5822706.1"/>
    <property type="molecule type" value="Genomic_DNA"/>
</dbReference>
<dbReference type="GO" id="GO:0003824">
    <property type="term" value="F:catalytic activity"/>
    <property type="evidence" value="ECO:0007669"/>
    <property type="project" value="UniProtKB-ARBA"/>
</dbReference>
<dbReference type="RefSeq" id="WP_184541359.1">
    <property type="nucleotide sequence ID" value="NZ_JACHMP010000001.1"/>
</dbReference>
<name>A0A7W9ILB6_9ACTN</name>
<feature type="region of interest" description="Disordered" evidence="1">
    <location>
        <begin position="1"/>
        <end position="27"/>
    </location>
</feature>
<sequence>MPPSRRIAAERGNEGSGGRSGPGGWDGREVTAVAGTRMHAAVLGPASAPEVVCVHGLGCSHRYFLPLAGCLAPASRVVAVDLPGFGRTPGPGEPLDIRGLSLALAGWLRATGRGGVPLVANSVGCQVVVDMAVHAPDLLGPVVLVGPTMDDRARSAFRQGVRLAANTRFERAGLVPLLARDYLVCGPRRYFATLSAALADPVERKLRHVRTPTLVVRGARDLIAPREWARQVAGLLPRGDLAEVPDAGHTLNYSAPAELARAIRASHTVGGCF</sequence>
<dbReference type="PANTHER" id="PTHR43689">
    <property type="entry name" value="HYDROLASE"/>
    <property type="match status" value="1"/>
</dbReference>
<evidence type="ECO:0000313" key="3">
    <source>
        <dbReference type="EMBL" id="MBB5822706.1"/>
    </source>
</evidence>
<feature type="domain" description="AB hydrolase-1" evidence="2">
    <location>
        <begin position="51"/>
        <end position="262"/>
    </location>
</feature>
<evidence type="ECO:0000259" key="2">
    <source>
        <dbReference type="Pfam" id="PF12697"/>
    </source>
</evidence>
<dbReference type="AlphaFoldDB" id="A0A7W9ILB6"/>
<dbReference type="InterPro" id="IPR029058">
    <property type="entry name" value="AB_hydrolase_fold"/>
</dbReference>
<protein>
    <submittedName>
        <fullName evidence="3">Pimeloyl-ACP methyl ester carboxylesterase</fullName>
    </submittedName>
</protein>
<comment type="caution">
    <text evidence="3">The sequence shown here is derived from an EMBL/GenBank/DDBJ whole genome shotgun (WGS) entry which is preliminary data.</text>
</comment>
<dbReference type="Pfam" id="PF12697">
    <property type="entry name" value="Abhydrolase_6"/>
    <property type="match status" value="1"/>
</dbReference>